<sequence>MAIPLASLCSQSALQSWMLAWTTEASLEEREELRAAQDLCVKTPIPTLVERWLKANDHGVTSKMREKSGAGVVMRDHDGTFRAAAWHYFSTTSDPELVEILVSRRAMQFVVEMGVTEIIVELDSKSVASMISDSTKNLSAAGPVIEDQKMLKSFENHKIKWVRMLHSLDHANVLKFYSWYETSAHFWLVLEYCVGGDLKGLLEQDKKLPESAMHALAYDLSPPVKFIWFLHSQGIIYCDLKPSNILLDEFGCMKLCDFGLARRLKDIEKTDPGDVPQPMRGTPCYMAPELFQEGGVHSYASDFWALGCVLYECYAGRPPFVGREFTQLVKSILSEPAPPLPDNTSRSFQNLINCLVMKDPAERLQLSELCAHNFWRNSMPMIPLPPQPAFDNMVGLPTTPYLAGRNGEKPSRQLTPPKTREHLRKKDEILPRCSRLLLRMCKPGVNVLRMSRIAKRNLQREKAKENYRRPPTETDENEAEVKIENNDMELDFGENPEGDAPDDNDGSDNAGSKADEKHRTQGTDGDEENCINQADMLMDECSVKPDTLLKAEQNCSENLDVVATPPSFCMRKARPKITSGAATGSEPSNIFEAFWHPTDLAVKPVMPSKKGDKATETISVLPFEALPAADYIKLPREQVNAFNSQIIQSLNGSFQVSEKQNIIRYLELLSMNSDAANIITNGPVMSLLIKMLRLSKTSVLRVQVASLMGLLIRYSTILDAELASSGIINALSDGLRDRHDKLRRFCMATLGELLFYISTQSDQDSKESNAEESPMKDNKSGALWQVPSAVIAPVSSILRKGEDDLAQLYALRTVDNICSQGTDWTSRFASQDAIGHLCYIYKATGKQENTRLIAISCLSRLARFSSSCTHLTLEKLSFKDIVCTLFKGNPREQQISLNLLNSALVNSHTIPNMNRYIQSLTEEKQLVPGLISLIEQGSDILRGKTLLFVALLCKNSRRWLPQFFCNAKLLSAVDRLGKEKDGFIHQCTVAFVQLVALLVPGILDTVSSDIQQVMGGKRHGPITALTGRAHPKSTIHLFPVILHLLGSVSFNHRVVTSQVLLQLANLTKILETPFQARDDFQMILLRVLEAAMEESSVILMEHKIFTSRFLLSLFILYKGNKDCDARFLCLKILSDVMIVIFSDSSLTPDEQTLADLKTISHKYFLPLYPSFAEDEDPIPMYAQKLLVMLVEHDCVKVSDILNEATVSQCFDFLLGDLSNANVSNVKLCFALASAPDMDSSFLSQLQVVRRIGTLVEFVTAKDMDGFLEPTLELCRAFIICGIGSSRSTALTKEHALLVDSAFNMSIAVDQQSCIMDICDLGGSMGIFLEVVGNSDPHISDLASDCVVLLLKAAPREATMGLLTNLPKLSALLDSLKHGVSLQLTRLLYSLAFSCRQYLAQGMILSISVPALMRVEALVSAFKGSHDSCLADAASYLGAELQRLPCCG</sequence>
<dbReference type="SUPFAM" id="SSF56112">
    <property type="entry name" value="Protein kinase-like (PK-like)"/>
    <property type="match status" value="1"/>
</dbReference>
<feature type="compositionally biased region" description="Basic and acidic residues" evidence="1">
    <location>
        <begin position="418"/>
        <end position="427"/>
    </location>
</feature>
<feature type="compositionally biased region" description="Basic and acidic residues" evidence="1">
    <location>
        <begin position="459"/>
        <end position="472"/>
    </location>
</feature>
<dbReference type="SUPFAM" id="SSF48371">
    <property type="entry name" value="ARM repeat"/>
    <property type="match status" value="1"/>
</dbReference>
<dbReference type="PANTHER" id="PTHR46562">
    <property type="entry name" value="SERINE/THREONINE-KINASE ULK4-LIKE PROTEIN-RELATED"/>
    <property type="match status" value="1"/>
</dbReference>
<accession>N1QSQ3</accession>
<evidence type="ECO:0000313" key="2">
    <source>
        <dbReference type="EnsemblPlants" id="EMT03321"/>
    </source>
</evidence>
<dbReference type="PROSITE" id="PS00108">
    <property type="entry name" value="PROTEIN_KINASE_ST"/>
    <property type="match status" value="1"/>
</dbReference>
<dbReference type="Pfam" id="PF24970">
    <property type="entry name" value="ARM_RUK"/>
    <property type="match status" value="1"/>
</dbReference>
<dbReference type="InterPro" id="IPR044591">
    <property type="entry name" value="RUK"/>
</dbReference>
<dbReference type="GO" id="GO:0004672">
    <property type="term" value="F:protein kinase activity"/>
    <property type="evidence" value="ECO:0007669"/>
    <property type="project" value="InterPro"/>
</dbReference>
<dbReference type="PANTHER" id="PTHR46562:SF2">
    <property type="entry name" value="PROTEIN KINASE DOMAIN-CONTAINING PROTEIN"/>
    <property type="match status" value="1"/>
</dbReference>
<evidence type="ECO:0000256" key="1">
    <source>
        <dbReference type="SAM" id="MobiDB-lite"/>
    </source>
</evidence>
<feature type="region of interest" description="Disordered" evidence="1">
    <location>
        <begin position="401"/>
        <end position="427"/>
    </location>
</feature>
<dbReference type="InterPro" id="IPR056980">
    <property type="entry name" value="ARM_RUK"/>
</dbReference>
<feature type="compositionally biased region" description="Acidic residues" evidence="1">
    <location>
        <begin position="486"/>
        <end position="506"/>
    </location>
</feature>
<dbReference type="InterPro" id="IPR011989">
    <property type="entry name" value="ARM-like"/>
</dbReference>
<protein>
    <submittedName>
        <fullName evidence="2">Serine/threonine-protein kinase ULK4</fullName>
    </submittedName>
</protein>
<dbReference type="EnsemblPlants" id="EMT03321">
    <property type="protein sequence ID" value="EMT03321"/>
    <property type="gene ID" value="F775_03344"/>
</dbReference>
<name>N1QSQ3_AEGTA</name>
<organism evidence="2">
    <name type="scientific">Aegilops tauschii</name>
    <name type="common">Tausch's goatgrass</name>
    <name type="synonym">Aegilops squarrosa</name>
    <dbReference type="NCBI Taxonomy" id="37682"/>
    <lineage>
        <taxon>Eukaryota</taxon>
        <taxon>Viridiplantae</taxon>
        <taxon>Streptophyta</taxon>
        <taxon>Embryophyta</taxon>
        <taxon>Tracheophyta</taxon>
        <taxon>Spermatophyta</taxon>
        <taxon>Magnoliopsida</taxon>
        <taxon>Liliopsida</taxon>
        <taxon>Poales</taxon>
        <taxon>Poaceae</taxon>
        <taxon>BOP clade</taxon>
        <taxon>Pooideae</taxon>
        <taxon>Triticodae</taxon>
        <taxon>Triticeae</taxon>
        <taxon>Triticinae</taxon>
        <taxon>Aegilops</taxon>
    </lineage>
</organism>
<dbReference type="InterPro" id="IPR008271">
    <property type="entry name" value="Ser/Thr_kinase_AS"/>
</dbReference>
<dbReference type="ExpressionAtlas" id="N1QSQ3">
    <property type="expression patterns" value="baseline"/>
</dbReference>
<dbReference type="InterPro" id="IPR044730">
    <property type="entry name" value="RNase_H-like_dom_plant"/>
</dbReference>
<proteinExistence type="predicted"/>
<dbReference type="GO" id="GO:0008017">
    <property type="term" value="F:microtubule binding"/>
    <property type="evidence" value="ECO:0007669"/>
    <property type="project" value="InterPro"/>
</dbReference>
<dbReference type="Pfam" id="PF23606">
    <property type="entry name" value="HEAT_ULK4"/>
    <property type="match status" value="1"/>
</dbReference>
<dbReference type="CDD" id="cd06222">
    <property type="entry name" value="RNase_H_like"/>
    <property type="match status" value="1"/>
</dbReference>
<feature type="region of interest" description="Disordered" evidence="1">
    <location>
        <begin position="459"/>
        <end position="528"/>
    </location>
</feature>
<dbReference type="Gene3D" id="1.25.10.10">
    <property type="entry name" value="Leucine-rich Repeat Variant"/>
    <property type="match status" value="2"/>
</dbReference>
<dbReference type="GO" id="GO:0000914">
    <property type="term" value="P:phragmoplast assembly"/>
    <property type="evidence" value="ECO:0007669"/>
    <property type="project" value="InterPro"/>
</dbReference>
<dbReference type="Gene3D" id="1.10.510.10">
    <property type="entry name" value="Transferase(Phosphotransferase) domain 1"/>
    <property type="match status" value="1"/>
</dbReference>
<dbReference type="GO" id="GO:0004523">
    <property type="term" value="F:RNA-DNA hybrid ribonuclease activity"/>
    <property type="evidence" value="ECO:0007669"/>
    <property type="project" value="InterPro"/>
</dbReference>
<dbReference type="InterPro" id="IPR000719">
    <property type="entry name" value="Prot_kinase_dom"/>
</dbReference>
<dbReference type="GO" id="GO:0005524">
    <property type="term" value="F:ATP binding"/>
    <property type="evidence" value="ECO:0007669"/>
    <property type="project" value="InterPro"/>
</dbReference>
<dbReference type="Pfam" id="PF00069">
    <property type="entry name" value="Pkinase"/>
    <property type="match status" value="1"/>
</dbReference>
<dbReference type="SMART" id="SM00220">
    <property type="entry name" value="S_TKc"/>
    <property type="match status" value="1"/>
</dbReference>
<dbReference type="InterPro" id="IPR056981">
    <property type="entry name" value="HEAT_ULK4_RUNKEL"/>
</dbReference>
<dbReference type="InterPro" id="IPR011009">
    <property type="entry name" value="Kinase-like_dom_sf"/>
</dbReference>
<dbReference type="InterPro" id="IPR016024">
    <property type="entry name" value="ARM-type_fold"/>
</dbReference>
<dbReference type="GO" id="GO:0003676">
    <property type="term" value="F:nucleic acid binding"/>
    <property type="evidence" value="ECO:0007669"/>
    <property type="project" value="InterPro"/>
</dbReference>
<dbReference type="PROSITE" id="PS50011">
    <property type="entry name" value="PROTEIN_KINASE_DOM"/>
    <property type="match status" value="1"/>
</dbReference>
<reference evidence="2" key="1">
    <citation type="submission" date="2015-06" db="UniProtKB">
        <authorList>
            <consortium name="EnsemblPlants"/>
        </authorList>
    </citation>
    <scope>IDENTIFICATION</scope>
</reference>